<organism evidence="3 4">
    <name type="scientific">Streptomyces mooreae</name>
    <dbReference type="NCBI Taxonomy" id="3075523"/>
    <lineage>
        <taxon>Bacteria</taxon>
        <taxon>Bacillati</taxon>
        <taxon>Actinomycetota</taxon>
        <taxon>Actinomycetes</taxon>
        <taxon>Kitasatosporales</taxon>
        <taxon>Streptomycetaceae</taxon>
        <taxon>Streptomyces</taxon>
    </lineage>
</organism>
<dbReference type="InterPro" id="IPR056934">
    <property type="entry name" value="SH3_Rv0428c"/>
</dbReference>
<name>A0ABU2T801_9ACTN</name>
<gene>
    <name evidence="3" type="ORF">RM550_15340</name>
</gene>
<comment type="caution">
    <text evidence="3">The sequence shown here is derived from an EMBL/GenBank/DDBJ whole genome shotgun (WGS) entry which is preliminary data.</text>
</comment>
<dbReference type="InterPro" id="IPR000182">
    <property type="entry name" value="GNAT_dom"/>
</dbReference>
<dbReference type="Gene3D" id="3.40.630.30">
    <property type="match status" value="1"/>
</dbReference>
<dbReference type="Pfam" id="PF24551">
    <property type="entry name" value="SH3_Rv0428c"/>
    <property type="match status" value="1"/>
</dbReference>
<dbReference type="Pfam" id="PF24553">
    <property type="entry name" value="Rv0428c_C"/>
    <property type="match status" value="1"/>
</dbReference>
<protein>
    <submittedName>
        <fullName evidence="3">GNAT family N-acetyltransferase</fullName>
    </submittedName>
</protein>
<feature type="region of interest" description="Disordered" evidence="1">
    <location>
        <begin position="75"/>
        <end position="103"/>
    </location>
</feature>
<dbReference type="EMBL" id="JAVRFE010000017">
    <property type="protein sequence ID" value="MDT0457096.1"/>
    <property type="molecule type" value="Genomic_DNA"/>
</dbReference>
<evidence type="ECO:0000256" key="1">
    <source>
        <dbReference type="SAM" id="MobiDB-lite"/>
    </source>
</evidence>
<accession>A0ABU2T801</accession>
<dbReference type="PROSITE" id="PS51186">
    <property type="entry name" value="GNAT"/>
    <property type="match status" value="1"/>
</dbReference>
<dbReference type="RefSeq" id="WP_311624267.1">
    <property type="nucleotide sequence ID" value="NZ_JAVRFE010000017.1"/>
</dbReference>
<keyword evidence="4" id="KW-1185">Reference proteome</keyword>
<evidence type="ECO:0000313" key="3">
    <source>
        <dbReference type="EMBL" id="MDT0457096.1"/>
    </source>
</evidence>
<evidence type="ECO:0000313" key="4">
    <source>
        <dbReference type="Proteomes" id="UP001180551"/>
    </source>
</evidence>
<reference evidence="3" key="1">
    <citation type="submission" date="2024-05" db="EMBL/GenBank/DDBJ databases">
        <title>30 novel species of actinomycetes from the DSMZ collection.</title>
        <authorList>
            <person name="Nouioui I."/>
        </authorList>
    </citation>
    <scope>NUCLEOTIDE SEQUENCE</scope>
    <source>
        <strain evidence="3">DSM 41527</strain>
    </source>
</reference>
<dbReference type="InterPro" id="IPR056935">
    <property type="entry name" value="Rv0428c-like_C"/>
</dbReference>
<dbReference type="InterPro" id="IPR016181">
    <property type="entry name" value="Acyl_CoA_acyltransferase"/>
</dbReference>
<feature type="domain" description="N-acetyltransferase" evidence="2">
    <location>
        <begin position="232"/>
        <end position="371"/>
    </location>
</feature>
<sequence>MEFLAGGHAEVRITRADVGKRVSVRRLTGGGAGEPAFTDAVGVLTSWDEGVLSITRRNGECVRIEESSLVAAKVVPARRPAAGPQGSSEPSSTAPARRRGPSATALELQRIAARGWPAVETEPLGEWTLRASGGFTRRANSVLPLGDPGVPLDTALERIGRWYDARGLPAVISVATGRAGADEELATALAERGWAAERHTRVRIAALAPLADLDTDATDTPPGSAGAAPARVALSREPDADWLALYNRTGEGGPAGEAARDALKVLTGGPSVWFATVHDADGRAAAIGRLVVDGRWAGFAAVEAAPAARRRGLATRVMAALAERALTEGASAAYLQVEADNTGALAFYDRLGFTDHHGYHYRRALPGGGRH</sequence>
<dbReference type="Proteomes" id="UP001180551">
    <property type="component" value="Unassembled WGS sequence"/>
</dbReference>
<dbReference type="SUPFAM" id="SSF55729">
    <property type="entry name" value="Acyl-CoA N-acyltransferases (Nat)"/>
    <property type="match status" value="1"/>
</dbReference>
<proteinExistence type="predicted"/>
<feature type="compositionally biased region" description="Polar residues" evidence="1">
    <location>
        <begin position="85"/>
        <end position="94"/>
    </location>
</feature>
<evidence type="ECO:0000259" key="2">
    <source>
        <dbReference type="PROSITE" id="PS51186"/>
    </source>
</evidence>